<dbReference type="OrthoDB" id="352136at2"/>
<dbReference type="EMBL" id="CP000988">
    <property type="protein sequence ID" value="ACH94145.1"/>
    <property type="molecule type" value="Genomic_DNA"/>
</dbReference>
<dbReference type="AlphaFoldDB" id="B5RP59"/>
<sequence length="179" mass="20968">MNKVKKSFDDYIVYFNGGKLSDAQISKEMGVNRANVCKMRRRWESRESNNLEEHPKVTISEETLNNVLICASEHNAQSGSIRSQLHMSRNRLGLEFIASFNSYLDLEFKSYNNEIKVLESKIERLREGIDNEDEQDLNNNLCELDEVKRAKELKKMELYYQAMLKLKATDFESQVKFKI</sequence>
<name>B5RP59_BORDL</name>
<evidence type="ECO:0000313" key="2">
    <source>
        <dbReference type="EMBL" id="ACH94145.1"/>
    </source>
</evidence>
<dbReference type="EMBL" id="CP000989">
    <property type="protein sequence ID" value="ACH94163.1"/>
    <property type="molecule type" value="Genomic_DNA"/>
</dbReference>
<dbReference type="HOGENOM" id="CLU_128616_0_0_12"/>
<geneLocation type="plasmid" evidence="2 4">
    <name>pl41</name>
</geneLocation>
<dbReference type="KEGG" id="bdu:BDU_4022"/>
<gene>
    <name evidence="3" type="ordered locus">BDU_3009</name>
    <name evidence="2" type="ordered locus">BDU_4022</name>
</gene>
<protein>
    <submittedName>
        <fullName evidence="2">Family 115-like protein</fullName>
    </submittedName>
</protein>
<accession>B5RP59</accession>
<keyword evidence="1" id="KW-0175">Coiled coil</keyword>
<evidence type="ECO:0000313" key="3">
    <source>
        <dbReference type="EMBL" id="ACH94163.1"/>
    </source>
</evidence>
<dbReference type="RefSeq" id="WP_012539544.1">
    <property type="nucleotide sequence ID" value="NC_011251.1"/>
</dbReference>
<dbReference type="Pfam" id="PF04645">
    <property type="entry name" value="DUF603"/>
    <property type="match status" value="1"/>
</dbReference>
<reference evidence="2 4" key="1">
    <citation type="journal article" date="2008" name="PLoS Genet.">
        <title>The genome of Borrelia recurrentis, the agent of deadly louse-borne relapsing fever, is a degraded subset of tick-borne Borrelia duttonii.</title>
        <authorList>
            <person name="Lescot M."/>
            <person name="Audic S."/>
            <person name="Robert C."/>
            <person name="Nguyen T.T."/>
            <person name="Blanc G."/>
            <person name="Cutler S.J."/>
            <person name="Wincker P."/>
            <person name="Couloux A."/>
            <person name="Claverie J.-M."/>
            <person name="Raoult D."/>
            <person name="Drancourt M."/>
        </authorList>
    </citation>
    <scope>NUCLEOTIDE SEQUENCE [LARGE SCALE GENOMIC DNA]</scope>
    <source>
        <strain evidence="4">Ly</strain>
        <plasmid evidence="2">Ly</plasmid>
        <plasmid evidence="2">pl41</plasmid>
        <plasmid evidence="3">pl42</plasmid>
    </source>
</reference>
<evidence type="ECO:0000256" key="1">
    <source>
        <dbReference type="SAM" id="Coils"/>
    </source>
</evidence>
<keyword evidence="2" id="KW-0614">Plasmid</keyword>
<dbReference type="Proteomes" id="UP000000611">
    <property type="component" value="Plasmid pl41"/>
</dbReference>
<dbReference type="Proteomes" id="UP000000611">
    <property type="component" value="Plasmid pl42"/>
</dbReference>
<geneLocation type="plasmid" evidence="3 4">
    <name>pl42</name>
</geneLocation>
<proteinExistence type="predicted"/>
<dbReference type="KEGG" id="bdu:BDU_3009"/>
<organism evidence="2 4">
    <name type="scientific">Borrelia duttonii (strain Ly)</name>
    <dbReference type="NCBI Taxonomy" id="412419"/>
    <lineage>
        <taxon>Bacteria</taxon>
        <taxon>Pseudomonadati</taxon>
        <taxon>Spirochaetota</taxon>
        <taxon>Spirochaetia</taxon>
        <taxon>Spirochaetales</taxon>
        <taxon>Borreliaceae</taxon>
        <taxon>Borrelia</taxon>
    </lineage>
</organism>
<feature type="coiled-coil region" evidence="1">
    <location>
        <begin position="108"/>
        <end position="135"/>
    </location>
</feature>
<dbReference type="InterPro" id="IPR006739">
    <property type="entry name" value="DUF603"/>
</dbReference>
<evidence type="ECO:0000313" key="4">
    <source>
        <dbReference type="Proteomes" id="UP000000611"/>
    </source>
</evidence>
<keyword evidence="4" id="KW-1185">Reference proteome</keyword>